<dbReference type="PANTHER" id="PTHR13887">
    <property type="entry name" value="GLUTATHIONE S-TRANSFERASE KAPPA"/>
    <property type="match status" value="1"/>
</dbReference>
<dbReference type="GO" id="GO:0016491">
    <property type="term" value="F:oxidoreductase activity"/>
    <property type="evidence" value="ECO:0007669"/>
    <property type="project" value="InterPro"/>
</dbReference>
<dbReference type="RefSeq" id="WP_137248456.1">
    <property type="nucleotide sequence ID" value="NZ_SZQA01000018.1"/>
</dbReference>
<dbReference type="Proteomes" id="UP000308705">
    <property type="component" value="Unassembled WGS sequence"/>
</dbReference>
<reference evidence="2 3" key="1">
    <citation type="submission" date="2019-04" db="EMBL/GenBank/DDBJ databases">
        <title>Herbidospora sp. NEAU-GS14.nov., a novel actinomycete isolated from soil.</title>
        <authorList>
            <person name="Han L."/>
        </authorList>
    </citation>
    <scope>NUCLEOTIDE SEQUENCE [LARGE SCALE GENOMIC DNA]</scope>
    <source>
        <strain evidence="2 3">NEAU-GS14</strain>
    </source>
</reference>
<dbReference type="InterPro" id="IPR001853">
    <property type="entry name" value="DSBA-like_thioredoxin_dom"/>
</dbReference>
<dbReference type="AlphaFoldDB" id="A0A4U3MCN7"/>
<dbReference type="InterPro" id="IPR036249">
    <property type="entry name" value="Thioredoxin-like_sf"/>
</dbReference>
<evidence type="ECO:0000313" key="3">
    <source>
        <dbReference type="Proteomes" id="UP000308705"/>
    </source>
</evidence>
<dbReference type="EMBL" id="SZQA01000018">
    <property type="protein sequence ID" value="TKK86925.1"/>
    <property type="molecule type" value="Genomic_DNA"/>
</dbReference>
<dbReference type="Gene3D" id="3.40.30.10">
    <property type="entry name" value="Glutaredoxin"/>
    <property type="match status" value="1"/>
</dbReference>
<sequence>MKVEIFSDVVCPWCYIGHTRFRAAVRAYGKPVQVAYRPFQLSPEAVSDGTPLTTWLERRFGGQALQMIDRVVGVAAEDGLDLKYDKAIGANTLEAHRLIWLAQRDGKAPEMADRLFRAHFTDGLDVGDAAVLAKLAAEVGVDDTGEGAPEVRADIDRARELGISGVPLFLFEDKYAVSGAQPVDVLVGALREVEEREPLSVPQGDACADGYCLI</sequence>
<evidence type="ECO:0000259" key="1">
    <source>
        <dbReference type="Pfam" id="PF01323"/>
    </source>
</evidence>
<evidence type="ECO:0000313" key="2">
    <source>
        <dbReference type="EMBL" id="TKK86925.1"/>
    </source>
</evidence>
<dbReference type="Pfam" id="PF01323">
    <property type="entry name" value="DSBA"/>
    <property type="match status" value="1"/>
</dbReference>
<keyword evidence="3" id="KW-1185">Reference proteome</keyword>
<protein>
    <submittedName>
        <fullName evidence="2">DsbA family oxidoreductase</fullName>
    </submittedName>
</protein>
<dbReference type="CDD" id="cd03024">
    <property type="entry name" value="DsbA_FrnE"/>
    <property type="match status" value="1"/>
</dbReference>
<organism evidence="2 3">
    <name type="scientific">Herbidospora galbida</name>
    <dbReference type="NCBI Taxonomy" id="2575442"/>
    <lineage>
        <taxon>Bacteria</taxon>
        <taxon>Bacillati</taxon>
        <taxon>Actinomycetota</taxon>
        <taxon>Actinomycetes</taxon>
        <taxon>Streptosporangiales</taxon>
        <taxon>Streptosporangiaceae</taxon>
        <taxon>Herbidospora</taxon>
    </lineage>
</organism>
<name>A0A4U3MCN7_9ACTN</name>
<comment type="caution">
    <text evidence="2">The sequence shown here is derived from an EMBL/GenBank/DDBJ whole genome shotgun (WGS) entry which is preliminary data.</text>
</comment>
<dbReference type="PANTHER" id="PTHR13887:SF41">
    <property type="entry name" value="THIOREDOXIN SUPERFAMILY PROTEIN"/>
    <property type="match status" value="1"/>
</dbReference>
<dbReference type="SUPFAM" id="SSF52833">
    <property type="entry name" value="Thioredoxin-like"/>
    <property type="match status" value="1"/>
</dbReference>
<dbReference type="OrthoDB" id="9799122at2"/>
<gene>
    <name evidence="2" type="ORF">FDA94_19215</name>
</gene>
<feature type="domain" description="DSBA-like thioredoxin" evidence="1">
    <location>
        <begin position="3"/>
        <end position="190"/>
    </location>
</feature>
<proteinExistence type="predicted"/>
<accession>A0A4U3MCN7</accession>